<keyword evidence="2" id="KW-1185">Reference proteome</keyword>
<gene>
    <name evidence="1" type="ORF">PGIGA_G00040240</name>
</gene>
<sequence>MFAPKHVVTLKQEVPPNVCDMLVLSEVDANLPNRISWPRTFVSKLTLVLRKT</sequence>
<proteinExistence type="predicted"/>
<organism evidence="1 2">
    <name type="scientific">Pangasianodon gigas</name>
    <name type="common">Mekong giant catfish</name>
    <name type="synonym">Pangasius gigas</name>
    <dbReference type="NCBI Taxonomy" id="30993"/>
    <lineage>
        <taxon>Eukaryota</taxon>
        <taxon>Metazoa</taxon>
        <taxon>Chordata</taxon>
        <taxon>Craniata</taxon>
        <taxon>Vertebrata</taxon>
        <taxon>Euteleostomi</taxon>
        <taxon>Actinopterygii</taxon>
        <taxon>Neopterygii</taxon>
        <taxon>Teleostei</taxon>
        <taxon>Ostariophysi</taxon>
        <taxon>Siluriformes</taxon>
        <taxon>Pangasiidae</taxon>
        <taxon>Pangasianodon</taxon>
    </lineage>
</organism>
<evidence type="ECO:0000313" key="1">
    <source>
        <dbReference type="EMBL" id="MCI4384570.1"/>
    </source>
</evidence>
<name>A0ACC5X206_PANGG</name>
<dbReference type="EMBL" id="CM040465">
    <property type="protein sequence ID" value="MCI4384570.1"/>
    <property type="molecule type" value="Genomic_DNA"/>
</dbReference>
<dbReference type="Proteomes" id="UP000829447">
    <property type="component" value="Linkage Group LG12"/>
</dbReference>
<protein>
    <submittedName>
        <fullName evidence="1">Uncharacterized protein</fullName>
    </submittedName>
</protein>
<accession>A0ACC5X206</accession>
<reference evidence="1 2" key="1">
    <citation type="journal article" date="2022" name="bioRxiv">
        <title>An ancient truncated duplication of the anti-Mullerian hormone receptor type 2 gene is a potential conserved master sex determinant in the Pangasiidae catfish family.</title>
        <authorList>
            <person name="Wen M."/>
            <person name="Pan Q."/>
            <person name="Jouanno E."/>
            <person name="Montfort J."/>
            <person name="Zahm M."/>
            <person name="Cabau C."/>
            <person name="Klopp C."/>
            <person name="Iampietro C."/>
            <person name="Roques C."/>
            <person name="Bouchez O."/>
            <person name="Castinel A."/>
            <person name="Donnadieu C."/>
            <person name="Parrinello H."/>
            <person name="Poncet C."/>
            <person name="Belmonte E."/>
            <person name="Gautier V."/>
            <person name="Avarre J.-C."/>
            <person name="Dugue R."/>
            <person name="Gustiano R."/>
            <person name="Ha T.T.T."/>
            <person name="Campet M."/>
            <person name="Sriphairoj K."/>
            <person name="Ribolli J."/>
            <person name="de Almeida F.L."/>
            <person name="Desvignes T."/>
            <person name="Postlethwait J.H."/>
            <person name="Bucao C.F."/>
            <person name="Robinson-Rechavi M."/>
            <person name="Bobe J."/>
            <person name="Herpin A."/>
            <person name="Guiguen Y."/>
        </authorList>
    </citation>
    <scope>NUCLEOTIDE SEQUENCE [LARGE SCALE GENOMIC DNA]</scope>
    <source>
        <strain evidence="1">YG-Dec2019</strain>
    </source>
</reference>
<evidence type="ECO:0000313" key="2">
    <source>
        <dbReference type="Proteomes" id="UP000829447"/>
    </source>
</evidence>
<comment type="caution">
    <text evidence="1">The sequence shown here is derived from an EMBL/GenBank/DDBJ whole genome shotgun (WGS) entry which is preliminary data.</text>
</comment>